<dbReference type="Pfam" id="PF00585">
    <property type="entry name" value="Thr_dehydrat_C"/>
    <property type="match status" value="2"/>
</dbReference>
<proteinExistence type="inferred from homology"/>
<evidence type="ECO:0000256" key="11">
    <source>
        <dbReference type="ARBA" id="ARBA00025527"/>
    </source>
</evidence>
<comment type="pathway">
    <text evidence="3 12">Amino-acid biosynthesis; L-isoleucine biosynthesis; 2-oxobutanoate from L-threonine: step 1/1.</text>
</comment>
<evidence type="ECO:0000259" key="13">
    <source>
        <dbReference type="PROSITE" id="PS51672"/>
    </source>
</evidence>
<feature type="domain" description="ACT-like" evidence="13">
    <location>
        <begin position="422"/>
        <end position="493"/>
    </location>
</feature>
<evidence type="ECO:0000313" key="14">
    <source>
        <dbReference type="EMBL" id="WWT31933.1"/>
    </source>
</evidence>
<keyword evidence="15" id="KW-1185">Reference proteome</keyword>
<dbReference type="InterPro" id="IPR001926">
    <property type="entry name" value="TrpB-like_PALP"/>
</dbReference>
<reference evidence="14 15" key="1">
    <citation type="submission" date="2024-02" db="EMBL/GenBank/DDBJ databases">
        <title>Complete genome sequence of Pelagibacterium nitratireducens ZH15.</title>
        <authorList>
            <person name="Zhao L.H."/>
        </authorList>
    </citation>
    <scope>NUCLEOTIDE SEQUENCE [LARGE SCALE GENOMIC DNA]</scope>
    <source>
        <strain evidence="14 15">ZH15</strain>
    </source>
</reference>
<dbReference type="InterPro" id="IPR001721">
    <property type="entry name" value="TD_ACT-like"/>
</dbReference>
<dbReference type="NCBIfam" id="TIGR01124">
    <property type="entry name" value="ilvA_2Cterm"/>
    <property type="match status" value="1"/>
</dbReference>
<evidence type="ECO:0000256" key="2">
    <source>
        <dbReference type="ARBA" id="ARBA00001933"/>
    </source>
</evidence>
<dbReference type="CDD" id="cd01562">
    <property type="entry name" value="Thr-dehyd"/>
    <property type="match status" value="1"/>
</dbReference>
<evidence type="ECO:0000256" key="9">
    <source>
        <dbReference type="ARBA" id="ARBA00023239"/>
    </source>
</evidence>
<evidence type="ECO:0000256" key="6">
    <source>
        <dbReference type="ARBA" id="ARBA00022624"/>
    </source>
</evidence>
<dbReference type="PROSITE" id="PS51672">
    <property type="entry name" value="ACT_LIKE"/>
    <property type="match status" value="2"/>
</dbReference>
<comment type="cofactor">
    <cofactor evidence="2 12">
        <name>pyridoxal 5'-phosphate</name>
        <dbReference type="ChEBI" id="CHEBI:597326"/>
    </cofactor>
</comment>
<dbReference type="InterPro" id="IPR038110">
    <property type="entry name" value="TD_ACT-like_sf"/>
</dbReference>
<keyword evidence="5 12" id="KW-0028">Amino-acid biosynthesis</keyword>
<name>A0ABZ2HZ89_9HYPH</name>
<dbReference type="InterPro" id="IPR000634">
    <property type="entry name" value="Ser/Thr_deHydtase_PyrdxlP-BS"/>
</dbReference>
<dbReference type="GO" id="GO:0004794">
    <property type="term" value="F:threonine deaminase activity"/>
    <property type="evidence" value="ECO:0007669"/>
    <property type="project" value="UniProtKB-EC"/>
</dbReference>
<keyword evidence="6 12" id="KW-0412">Isoleucine biosynthesis</keyword>
<feature type="domain" description="ACT-like" evidence="13">
    <location>
        <begin position="327"/>
        <end position="399"/>
    </location>
</feature>
<protein>
    <recommendedName>
        <fullName evidence="12">L-threonine dehydratase</fullName>
        <ecNumber evidence="12">4.3.1.19</ecNumber>
    </recommendedName>
    <alternativeName>
        <fullName evidence="12">Threonine deaminase</fullName>
    </alternativeName>
</protein>
<comment type="catalytic activity">
    <reaction evidence="1 12">
        <text>L-threonine = 2-oxobutanoate + NH4(+)</text>
        <dbReference type="Rhea" id="RHEA:22108"/>
        <dbReference type="ChEBI" id="CHEBI:16763"/>
        <dbReference type="ChEBI" id="CHEBI:28938"/>
        <dbReference type="ChEBI" id="CHEBI:57926"/>
        <dbReference type="EC" id="4.3.1.19"/>
    </reaction>
</comment>
<comment type="function">
    <text evidence="11 12">Catalyzes the anaerobic formation of alpha-ketobutyrate and ammonia from threonine in a two-step reaction. The first step involved a dehydration of threonine and a production of enamine intermediates (aminocrotonate), which tautomerizes to its imine form (iminobutyrate). Both intermediates are unstable and short-lived. The second step is the nonenzymatic hydrolysis of the enamine/imine intermediates to form 2-ketobutyrate and free ammonia. In the low water environment of the cell, the second step is accelerated by RidA.</text>
</comment>
<evidence type="ECO:0000256" key="7">
    <source>
        <dbReference type="ARBA" id="ARBA00022737"/>
    </source>
</evidence>
<dbReference type="NCBIfam" id="NF006674">
    <property type="entry name" value="PRK09224.1"/>
    <property type="match status" value="1"/>
</dbReference>
<keyword evidence="9 12" id="KW-0456">Lyase</keyword>
<dbReference type="EMBL" id="CP146275">
    <property type="protein sequence ID" value="WWT31933.1"/>
    <property type="molecule type" value="Genomic_DNA"/>
</dbReference>
<sequence length="508" mass="54714">MHEIIRSILSSSVYDVAVETPLEKMGPLSDKLSRPVFLKREDLQPVFSFKLRGAYNKLAALTDAERAKGVICASAGNHAQGLAYCATRMGTRAVIVMPTTTPSIKVEAVKRLGGEVVIKGDSFDDARIHALALCEKENLTFVHPYDDPQVIAGQGTIGVEILRQHGGPIAAIYLPIGGGGLAAGVAAYAKFLRPDIKLIGVEPEDAASMKAALAAGRPVPLNEVGIFADGVAVKQAGAHTFEILKDTLDDIVTVSTDEICAAIKDVFEHTRAIAEPAGAVSLAGLRKHAPALEARGAAIAICSGANINFDRLRHVAERAELGERAEAVLAVTIPEKPGAYRAFIGLLGDRAITEFNYRIAPGNSANIFVGIGLKRGEVEKAEIIAMLREHGHKVLDLSDNEVAKLHIRYMVGGRVEGLENELLYRFEFPERPGALLRFLEGLAPDWNISLFHYRNHGSDYGRVLTGVQVPPAEREAFEAYLDTLGYAHWDESENPAYAMFLAASPPST</sequence>
<dbReference type="CDD" id="cd04906">
    <property type="entry name" value="ACT_ThrD-I_1"/>
    <property type="match status" value="1"/>
</dbReference>
<dbReference type="Pfam" id="PF00291">
    <property type="entry name" value="PALP"/>
    <property type="match status" value="1"/>
</dbReference>
<gene>
    <name evidence="12 14" type="primary">ilvA</name>
    <name evidence="14" type="ORF">V6617_13065</name>
</gene>
<keyword evidence="8 12" id="KW-0663">Pyridoxal phosphate</keyword>
<dbReference type="PANTHER" id="PTHR48078:SF11">
    <property type="entry name" value="THREONINE DEHYDRATASE, MITOCHONDRIAL"/>
    <property type="match status" value="1"/>
</dbReference>
<dbReference type="Gene3D" id="3.40.50.1100">
    <property type="match status" value="2"/>
</dbReference>
<keyword evidence="7" id="KW-0677">Repeat</keyword>
<organism evidence="14 15">
    <name type="scientific">Pelagibacterium nitratireducens</name>
    <dbReference type="NCBI Taxonomy" id="1046114"/>
    <lineage>
        <taxon>Bacteria</taxon>
        <taxon>Pseudomonadati</taxon>
        <taxon>Pseudomonadota</taxon>
        <taxon>Alphaproteobacteria</taxon>
        <taxon>Hyphomicrobiales</taxon>
        <taxon>Devosiaceae</taxon>
        <taxon>Pelagibacterium</taxon>
    </lineage>
</organism>
<dbReference type="InterPro" id="IPR045865">
    <property type="entry name" value="ACT-like_dom_sf"/>
</dbReference>
<dbReference type="CDD" id="cd04907">
    <property type="entry name" value="ACT_ThrD-I_2"/>
    <property type="match status" value="1"/>
</dbReference>
<evidence type="ECO:0000313" key="15">
    <source>
        <dbReference type="Proteomes" id="UP001369958"/>
    </source>
</evidence>
<evidence type="ECO:0000256" key="10">
    <source>
        <dbReference type="ARBA" id="ARBA00023304"/>
    </source>
</evidence>
<comment type="subunit">
    <text evidence="12">Homotetramer.</text>
</comment>
<evidence type="ECO:0000256" key="4">
    <source>
        <dbReference type="ARBA" id="ARBA00010869"/>
    </source>
</evidence>
<dbReference type="SUPFAM" id="SSF53686">
    <property type="entry name" value="Tryptophan synthase beta subunit-like PLP-dependent enzymes"/>
    <property type="match status" value="1"/>
</dbReference>
<dbReference type="PROSITE" id="PS00165">
    <property type="entry name" value="DEHYDRATASE_SER_THR"/>
    <property type="match status" value="1"/>
</dbReference>
<dbReference type="SUPFAM" id="SSF55021">
    <property type="entry name" value="ACT-like"/>
    <property type="match status" value="1"/>
</dbReference>
<evidence type="ECO:0000256" key="1">
    <source>
        <dbReference type="ARBA" id="ARBA00001274"/>
    </source>
</evidence>
<dbReference type="InterPro" id="IPR036052">
    <property type="entry name" value="TrpB-like_PALP_sf"/>
</dbReference>
<dbReference type="Gene3D" id="3.40.1020.10">
    <property type="entry name" value="Biosynthetic Threonine Deaminase, Domain 3"/>
    <property type="match status" value="1"/>
</dbReference>
<evidence type="ECO:0000256" key="3">
    <source>
        <dbReference type="ARBA" id="ARBA00004810"/>
    </source>
</evidence>
<dbReference type="RefSeq" id="WP_338607394.1">
    <property type="nucleotide sequence ID" value="NZ_CP146275.1"/>
</dbReference>
<keyword evidence="10 12" id="KW-0100">Branched-chain amino acid biosynthesis</keyword>
<dbReference type="EC" id="4.3.1.19" evidence="12"/>
<dbReference type="Proteomes" id="UP001369958">
    <property type="component" value="Chromosome"/>
</dbReference>
<comment type="similarity">
    <text evidence="4 12">Belongs to the serine/threonine dehydratase family.</text>
</comment>
<accession>A0ABZ2HZ89</accession>
<evidence type="ECO:0000256" key="12">
    <source>
        <dbReference type="RuleBase" id="RU362012"/>
    </source>
</evidence>
<dbReference type="InterPro" id="IPR050147">
    <property type="entry name" value="Ser/Thr_Dehydratase"/>
</dbReference>
<evidence type="ECO:0000256" key="5">
    <source>
        <dbReference type="ARBA" id="ARBA00022605"/>
    </source>
</evidence>
<dbReference type="PANTHER" id="PTHR48078">
    <property type="entry name" value="THREONINE DEHYDRATASE, MITOCHONDRIAL-RELATED"/>
    <property type="match status" value="1"/>
</dbReference>
<evidence type="ECO:0000256" key="8">
    <source>
        <dbReference type="ARBA" id="ARBA00022898"/>
    </source>
</evidence>
<dbReference type="InterPro" id="IPR005787">
    <property type="entry name" value="Thr_deHydtase_biosynth"/>
</dbReference>